<dbReference type="InterPro" id="IPR036291">
    <property type="entry name" value="NAD(P)-bd_dom_sf"/>
</dbReference>
<dbReference type="Proteomes" id="UP001157910">
    <property type="component" value="Unassembled WGS sequence"/>
</dbReference>
<dbReference type="Pfam" id="PF13460">
    <property type="entry name" value="NAD_binding_10"/>
    <property type="match status" value="1"/>
</dbReference>
<evidence type="ECO:0000313" key="2">
    <source>
        <dbReference type="EMBL" id="SMP51241.1"/>
    </source>
</evidence>
<keyword evidence="3" id="KW-1185">Reference proteome</keyword>
<evidence type="ECO:0000313" key="3">
    <source>
        <dbReference type="Proteomes" id="UP001157910"/>
    </source>
</evidence>
<protein>
    <submittedName>
        <fullName evidence="2">Nucleoside-diphosphate-sugar epimerase</fullName>
    </submittedName>
</protein>
<organism evidence="2 3">
    <name type="scientific">Novosphingobium panipatense</name>
    <dbReference type="NCBI Taxonomy" id="428991"/>
    <lineage>
        <taxon>Bacteria</taxon>
        <taxon>Pseudomonadati</taxon>
        <taxon>Pseudomonadota</taxon>
        <taxon>Alphaproteobacteria</taxon>
        <taxon>Sphingomonadales</taxon>
        <taxon>Sphingomonadaceae</taxon>
        <taxon>Novosphingobium</taxon>
    </lineage>
</organism>
<dbReference type="InterPro" id="IPR016040">
    <property type="entry name" value="NAD(P)-bd_dom"/>
</dbReference>
<gene>
    <name evidence="2" type="ORF">SAMN06296065_10191</name>
</gene>
<proteinExistence type="predicted"/>
<name>A0ABY1PWF2_9SPHN</name>
<dbReference type="SUPFAM" id="SSF51735">
    <property type="entry name" value="NAD(P)-binding Rossmann-fold domains"/>
    <property type="match status" value="1"/>
</dbReference>
<feature type="domain" description="NAD(P)-binding" evidence="1">
    <location>
        <begin position="17"/>
        <end position="166"/>
    </location>
</feature>
<evidence type="ECO:0000259" key="1">
    <source>
        <dbReference type="Pfam" id="PF13460"/>
    </source>
</evidence>
<dbReference type="Gene3D" id="3.40.50.720">
    <property type="entry name" value="NAD(P)-binding Rossmann-like Domain"/>
    <property type="match status" value="1"/>
</dbReference>
<dbReference type="PANTHER" id="PTHR12126">
    <property type="entry name" value="NADH-UBIQUINONE OXIDOREDUCTASE 39 KDA SUBUNIT-RELATED"/>
    <property type="match status" value="1"/>
</dbReference>
<accession>A0ABY1PWF2</accession>
<dbReference type="RefSeq" id="WP_283404793.1">
    <property type="nucleotide sequence ID" value="NZ_FXUI01000001.1"/>
</dbReference>
<reference evidence="2 3" key="1">
    <citation type="submission" date="2017-05" db="EMBL/GenBank/DDBJ databases">
        <authorList>
            <person name="Varghese N."/>
            <person name="Submissions S."/>
        </authorList>
    </citation>
    <scope>NUCLEOTIDE SEQUENCE [LARGE SCALE GENOMIC DNA]</scope>
    <source>
        <strain evidence="2 3">SM16</strain>
    </source>
</reference>
<dbReference type="PANTHER" id="PTHR12126:SF11">
    <property type="entry name" value="NADH DEHYDROGENASE [UBIQUINONE] 1 ALPHA SUBCOMPLEX SUBUNIT 9, MITOCHONDRIAL"/>
    <property type="match status" value="1"/>
</dbReference>
<sequence length="312" mass="34028">MSGRPSLRHRPVIALTGATGFVGQAVLDAAVDAGFSIRALTRRTQPECPHVEWIGGELGNAASLVELVGGAEAVIHVAGVVNAPDAAAFEEGNVTGTLNLVEAAVRMGVRRFVHVSSLSAREPDLSAYGASKARAEKIVMASPLDWTIVRPPAIYGPRDKEMFELFRAARWGFIPMPREGRASMIHVEDLARLLVALEPGGLAVTGKVFEPDDGKPQGWEHFELGLAIGWAMGRRPRVIGLSPSMLERSARIDGFFRGSRAKMTLDRAAYFSHPDWVVSPEAAPPATLWRPRVETREGLKATAQWYREHKWL</sequence>
<comment type="caution">
    <text evidence="2">The sequence shown here is derived from an EMBL/GenBank/DDBJ whole genome shotgun (WGS) entry which is preliminary data.</text>
</comment>
<dbReference type="EMBL" id="FXUI01000001">
    <property type="protein sequence ID" value="SMP51241.1"/>
    <property type="molecule type" value="Genomic_DNA"/>
</dbReference>
<dbReference type="InterPro" id="IPR051207">
    <property type="entry name" value="ComplexI_NDUFA9_subunit"/>
</dbReference>